<evidence type="ECO:0000313" key="2">
    <source>
        <dbReference type="Proteomes" id="UP000710849"/>
    </source>
</evidence>
<dbReference type="GeneID" id="62144437"/>
<dbReference type="AlphaFoldDB" id="A0A9P5IWJ4"/>
<reference evidence="1 2" key="1">
    <citation type="journal article" date="2020" name="Genome Biol. Evol.">
        <title>Comparative genomics of Sclerotiniaceae.</title>
        <authorList>
            <person name="Valero Jimenez C.A."/>
            <person name="Steentjes M."/>
            <person name="Scholten O.E."/>
            <person name="Van Kan J.A.L."/>
        </authorList>
    </citation>
    <scope>NUCLEOTIDE SEQUENCE [LARGE SCALE GENOMIC DNA]</scope>
    <source>
        <strain evidence="1 2">MUCL 94</strain>
    </source>
</reference>
<gene>
    <name evidence="1" type="ORF">EAE97_000848</name>
</gene>
<accession>A0A9P5IWJ4</accession>
<evidence type="ECO:0000313" key="1">
    <source>
        <dbReference type="EMBL" id="KAF7953449.1"/>
    </source>
</evidence>
<sequence length="183" mass="19785">MGYCVLSEPEQLLFFGNSVQPVKAVSIHLQSNSTVQPLIVSPASQAGSSICQTFSTPEVHLLPLEVSQSMTSGSIKAGLGFCLSDTAVLLFSQGETCVSSLETLQRLYAFLATYIFTTSLYSCHSTRAKHKFFNCLKTLPGLYQPEVSRTLRLLPVLGAIQPLQVSQHSAAQSPGIYQAEVII</sequence>
<protein>
    <submittedName>
        <fullName evidence="1">Uncharacterized protein</fullName>
    </submittedName>
</protein>
<proteinExistence type="predicted"/>
<name>A0A9P5IWJ4_9HELO</name>
<organism evidence="1 2">
    <name type="scientific">Botrytis byssoidea</name>
    <dbReference type="NCBI Taxonomy" id="139641"/>
    <lineage>
        <taxon>Eukaryota</taxon>
        <taxon>Fungi</taxon>
        <taxon>Dikarya</taxon>
        <taxon>Ascomycota</taxon>
        <taxon>Pezizomycotina</taxon>
        <taxon>Leotiomycetes</taxon>
        <taxon>Helotiales</taxon>
        <taxon>Sclerotiniaceae</taxon>
        <taxon>Botrytis</taxon>
    </lineage>
</organism>
<dbReference type="RefSeq" id="XP_038737259.1">
    <property type="nucleotide sequence ID" value="XM_038871358.1"/>
</dbReference>
<dbReference type="Proteomes" id="UP000710849">
    <property type="component" value="Unassembled WGS sequence"/>
</dbReference>
<comment type="caution">
    <text evidence="1">The sequence shown here is derived from an EMBL/GenBank/DDBJ whole genome shotgun (WGS) entry which is preliminary data.</text>
</comment>
<keyword evidence="2" id="KW-1185">Reference proteome</keyword>
<dbReference type="EMBL" id="RCSW01000002">
    <property type="protein sequence ID" value="KAF7953449.1"/>
    <property type="molecule type" value="Genomic_DNA"/>
</dbReference>